<proteinExistence type="predicted"/>
<dbReference type="Proteomes" id="UP000325849">
    <property type="component" value="Unassembled WGS sequence"/>
</dbReference>
<keyword evidence="2" id="KW-1185">Reference proteome</keyword>
<dbReference type="OrthoDB" id="4130364at2"/>
<dbReference type="AlphaFoldDB" id="A0A5N8VP93"/>
<evidence type="ECO:0000313" key="2">
    <source>
        <dbReference type="Proteomes" id="UP000325849"/>
    </source>
</evidence>
<gene>
    <name evidence="1" type="ORF">FNH09_38115</name>
</gene>
<dbReference type="RefSeq" id="WP_152894452.1">
    <property type="nucleotide sequence ID" value="NZ_VJZD01000254.1"/>
</dbReference>
<accession>A0A5N8VP93</accession>
<protein>
    <submittedName>
        <fullName evidence="1">Uncharacterized protein</fullName>
    </submittedName>
</protein>
<dbReference type="EMBL" id="VJZD01000254">
    <property type="protein sequence ID" value="MPY36829.1"/>
    <property type="molecule type" value="Genomic_DNA"/>
</dbReference>
<sequence length="171" mass="18251">MDEPVIVLDGYLDDQTLPDDLHGTTAAFQLVVSPTDKRIDELVMPCQTADPALAHAALHELGASDLLRVTGHLRLPRAPGDGMRLHVTAIAVLESGCELASVATDDDLAPEALSEVGVIERYGAYQVWHDPDTGRSSVWHTTGCWVGDTDPAGLGTAITAHETTSPRPDHE</sequence>
<name>A0A5N8VP93_9ACTN</name>
<comment type="caution">
    <text evidence="1">The sequence shown here is derived from an EMBL/GenBank/DDBJ whole genome shotgun (WGS) entry which is preliminary data.</text>
</comment>
<reference evidence="1 2" key="1">
    <citation type="submission" date="2019-07" db="EMBL/GenBank/DDBJ databases">
        <title>New species of Amycolatopsis and Streptomyces.</title>
        <authorList>
            <person name="Duangmal K."/>
            <person name="Teo W.F.A."/>
            <person name="Lipun K."/>
        </authorList>
    </citation>
    <scope>NUCLEOTIDE SEQUENCE [LARGE SCALE GENOMIC DNA]</scope>
    <source>
        <strain evidence="1 2">NBRC 109810</strain>
    </source>
</reference>
<organism evidence="1 2">
    <name type="scientific">Streptomyces adustus</name>
    <dbReference type="NCBI Taxonomy" id="1609272"/>
    <lineage>
        <taxon>Bacteria</taxon>
        <taxon>Bacillati</taxon>
        <taxon>Actinomycetota</taxon>
        <taxon>Actinomycetes</taxon>
        <taxon>Kitasatosporales</taxon>
        <taxon>Streptomycetaceae</taxon>
        <taxon>Streptomyces</taxon>
    </lineage>
</organism>
<evidence type="ECO:0000313" key="1">
    <source>
        <dbReference type="EMBL" id="MPY36829.1"/>
    </source>
</evidence>